<organism evidence="1 2">
    <name type="scientific">Neolamprologus brichardi</name>
    <name type="common">Fairy cichlid</name>
    <name type="synonym">Lamprologus brichardi</name>
    <dbReference type="NCBI Taxonomy" id="32507"/>
    <lineage>
        <taxon>Eukaryota</taxon>
        <taxon>Metazoa</taxon>
        <taxon>Chordata</taxon>
        <taxon>Craniata</taxon>
        <taxon>Vertebrata</taxon>
        <taxon>Euteleostomi</taxon>
        <taxon>Actinopterygii</taxon>
        <taxon>Neopterygii</taxon>
        <taxon>Teleostei</taxon>
        <taxon>Neoteleostei</taxon>
        <taxon>Acanthomorphata</taxon>
        <taxon>Ovalentaria</taxon>
        <taxon>Cichlomorphae</taxon>
        <taxon>Cichliformes</taxon>
        <taxon>Cichlidae</taxon>
        <taxon>African cichlids</taxon>
        <taxon>Pseudocrenilabrinae</taxon>
        <taxon>Lamprologini</taxon>
        <taxon>Neolamprologus</taxon>
    </lineage>
</organism>
<reference evidence="1" key="2">
    <citation type="submission" date="2025-09" db="UniProtKB">
        <authorList>
            <consortium name="Ensembl"/>
        </authorList>
    </citation>
    <scope>IDENTIFICATION</scope>
</reference>
<evidence type="ECO:0000313" key="1">
    <source>
        <dbReference type="Ensembl" id="ENSNBRP00000029245.1"/>
    </source>
</evidence>
<keyword evidence="2" id="KW-1185">Reference proteome</keyword>
<evidence type="ECO:0000313" key="2">
    <source>
        <dbReference type="Proteomes" id="UP000261580"/>
    </source>
</evidence>
<reference evidence="1" key="1">
    <citation type="submission" date="2025-08" db="UniProtKB">
        <authorList>
            <consortium name="Ensembl"/>
        </authorList>
    </citation>
    <scope>IDENTIFICATION</scope>
</reference>
<protein>
    <submittedName>
        <fullName evidence="1">Uncharacterized protein</fullName>
    </submittedName>
</protein>
<proteinExistence type="predicted"/>
<sequence length="92" mass="10348">MSGIGNCHFLLSVSGRWMALMQCAFEQIEKLSQPSEKCKVSSGNMTMKSCFRQKPSGLCGVKVYTMQISLDQFKPLKLFQTHKIKGNKIQNS</sequence>
<name>A0A3Q4HYT4_NEOBR</name>
<dbReference type="Ensembl" id="ENSNBRT00000030001.1">
    <property type="protein sequence ID" value="ENSNBRP00000029245.1"/>
    <property type="gene ID" value="ENSNBRG00000022287.1"/>
</dbReference>
<dbReference type="Proteomes" id="UP000261580">
    <property type="component" value="Unassembled WGS sequence"/>
</dbReference>
<dbReference type="AlphaFoldDB" id="A0A3Q4HYT4"/>
<accession>A0A3Q4HYT4</accession>